<feature type="domain" description="Guanylate cyclase" evidence="15">
    <location>
        <begin position="571"/>
        <end position="608"/>
    </location>
</feature>
<dbReference type="GO" id="GO:0016020">
    <property type="term" value="C:membrane"/>
    <property type="evidence" value="ECO:0007669"/>
    <property type="project" value="UniProtKB-SubCell"/>
</dbReference>
<dbReference type="PANTHER" id="PTHR44329">
    <property type="entry name" value="SERINE/THREONINE-PROTEIN KINASE TNNI3K-RELATED"/>
    <property type="match status" value="1"/>
</dbReference>
<dbReference type="SUPFAM" id="SSF56112">
    <property type="entry name" value="Protein kinase-like (PK-like)"/>
    <property type="match status" value="2"/>
</dbReference>
<dbReference type="InterPro" id="IPR011009">
    <property type="entry name" value="Kinase-like_dom_sf"/>
</dbReference>
<dbReference type="STRING" id="1257118.L8H4E6"/>
<dbReference type="KEGG" id="acan:ACA1_194610"/>
<evidence type="ECO:0000256" key="13">
    <source>
        <dbReference type="SAM" id="Phobius"/>
    </source>
</evidence>
<dbReference type="FunFam" id="3.30.200.20:FF:000060">
    <property type="entry name" value="Serine/threonine-protein kinase isoform 1"/>
    <property type="match status" value="1"/>
</dbReference>
<keyword evidence="4 16" id="KW-0723">Serine/threonine-protein kinase</keyword>
<dbReference type="VEuPathDB" id="AmoebaDB:ACA1_194610"/>
<keyword evidence="13" id="KW-0812">Transmembrane</keyword>
<evidence type="ECO:0000313" key="16">
    <source>
        <dbReference type="EMBL" id="ELR20409.1"/>
    </source>
</evidence>
<dbReference type="OrthoDB" id="4062651at2759"/>
<dbReference type="Pfam" id="PF00211">
    <property type="entry name" value="Guanylate_cyc"/>
    <property type="match status" value="1"/>
</dbReference>
<evidence type="ECO:0000256" key="9">
    <source>
        <dbReference type="ARBA" id="ARBA00047899"/>
    </source>
</evidence>
<keyword evidence="13" id="KW-0472">Membrane</keyword>
<feature type="binding site" evidence="11">
    <location>
        <position position="193"/>
    </location>
    <ligand>
        <name>ATP</name>
        <dbReference type="ChEBI" id="CHEBI:30616"/>
    </ligand>
</feature>
<evidence type="ECO:0000256" key="6">
    <source>
        <dbReference type="ARBA" id="ARBA00022741"/>
    </source>
</evidence>
<dbReference type="InterPro" id="IPR000719">
    <property type="entry name" value="Prot_kinase_dom"/>
</dbReference>
<dbReference type="InterPro" id="IPR001245">
    <property type="entry name" value="Ser-Thr/Tyr_kinase_cat_dom"/>
</dbReference>
<dbReference type="FunFam" id="3.30.200.20:FF:000180">
    <property type="entry name" value="serine/threonine-protein kinase STY46-like"/>
    <property type="match status" value="1"/>
</dbReference>
<organism evidence="16 17">
    <name type="scientific">Acanthamoeba castellanii (strain ATCC 30010 / Neff)</name>
    <dbReference type="NCBI Taxonomy" id="1257118"/>
    <lineage>
        <taxon>Eukaryota</taxon>
        <taxon>Amoebozoa</taxon>
        <taxon>Discosea</taxon>
        <taxon>Longamoebia</taxon>
        <taxon>Centramoebida</taxon>
        <taxon>Acanthamoebidae</taxon>
        <taxon>Acanthamoeba</taxon>
    </lineage>
</organism>
<feature type="domain" description="Protein kinase" evidence="14">
    <location>
        <begin position="166"/>
        <end position="440"/>
    </location>
</feature>
<comment type="subcellular location">
    <subcellularLocation>
        <location evidence="1">Membrane</location>
        <topology evidence="1">Single-pass membrane protein</topology>
    </subcellularLocation>
</comment>
<comment type="catalytic activity">
    <reaction evidence="9">
        <text>L-threonyl-[protein] + ATP = O-phospho-L-threonyl-[protein] + ADP + H(+)</text>
        <dbReference type="Rhea" id="RHEA:46608"/>
        <dbReference type="Rhea" id="RHEA-COMP:11060"/>
        <dbReference type="Rhea" id="RHEA-COMP:11605"/>
        <dbReference type="ChEBI" id="CHEBI:15378"/>
        <dbReference type="ChEBI" id="CHEBI:30013"/>
        <dbReference type="ChEBI" id="CHEBI:30616"/>
        <dbReference type="ChEBI" id="CHEBI:61977"/>
        <dbReference type="ChEBI" id="CHEBI:456216"/>
        <dbReference type="EC" id="2.7.11.1"/>
    </reaction>
</comment>
<dbReference type="Gene3D" id="3.30.200.20">
    <property type="entry name" value="Phosphorylase Kinase, domain 1"/>
    <property type="match status" value="2"/>
</dbReference>
<dbReference type="InterPro" id="IPR001054">
    <property type="entry name" value="A/G_cyclase"/>
</dbReference>
<evidence type="ECO:0000259" key="14">
    <source>
        <dbReference type="PROSITE" id="PS50011"/>
    </source>
</evidence>
<dbReference type="RefSeq" id="XP_004342919.1">
    <property type="nucleotide sequence ID" value="XM_004342870.1"/>
</dbReference>
<dbReference type="GO" id="GO:0005524">
    <property type="term" value="F:ATP binding"/>
    <property type="evidence" value="ECO:0007669"/>
    <property type="project" value="UniProtKB-UniRule"/>
</dbReference>
<dbReference type="AlphaFoldDB" id="L8H4E6"/>
<sequence length="941" mass="104050">MVSYDHLVLRTSDIVSCVKAGTLVDFLYWTQVYPAALSLANDNSLSIPDHPEARARLARVITNTMCAGEPVSSFAACVSDGVICSDRGLCTTSGTCECDEGFAGSLCETLAPNSSDNMGVVLGAVLGSVLPVAVILIVVMCVAALVMRTRWRREKENEWEIDMEELEMAEELGTGGFGTVQKAVWKGTEVAVKTITSGNTAATRELERSFKEEVRIMTALRHPNVVLFMAACTKPPKMCIVMEFMALGSLFDLLHNELVSDIPLPLRIKIAYHAAKGMHFLHSSGIVHRDLKSLNLLLDSKWNVKVADFGLTQSKEQLARYEPTWQAEGSLHWMAPEVLNEAPEIDYAMADIYSFGIVLWELLTREQPYYGMTPAAIAVAVIRDNARPPVPGEQELTEAAVPAEYVELMRNAWHADPAIRPSFLEVMTRLSAMGDNGGWLSSVTSSSSMSSHDRSGASSSDSVSNPKDFGAASWDGFDAAVMRDATLLHNGLLRDLLKNHHGYEVIFIRDRTSGEGSFCMAFASMLDAVEWSMDVQRSLMEVEWPKALLEHPGAAEEWDDIHERPGLMFKGLRVRMGVHVGNPRVIRDPKTRRVEYIGPVVNAAARITAITHGGQIVMSREAKLKLNGSALADEHARFINLGKFEMPDNPAGSTLFEVKTRGLESRYFADTPLVPEVQAGSDDEARSLQSVPSGLHQSVRSGEMDQQLHIVGEGMTFKEDNFLMSANLCRWVIDYHDISIGKQARAEIAGEWTLSDDLRCGVGLRLQVGLGSYGTVYVGRWKGVEVAVKRFIKQQLDERRLLEFRAEMAFLSELHHPNIVLFIGACVKRPNLCIVTEFVKQGALKQVLADSAVRLAWPRRLRLLRSAAPSNLLVDEEWNVKVADFGFARIKEENATMTRCGTPCWTEVLGEGRRVLVRHYRVGDGHAQGTVCWAQLHGRHA</sequence>
<dbReference type="GO" id="GO:0004674">
    <property type="term" value="F:protein serine/threonine kinase activity"/>
    <property type="evidence" value="ECO:0007669"/>
    <property type="project" value="UniProtKB-KW"/>
</dbReference>
<reference evidence="16 17" key="1">
    <citation type="journal article" date="2013" name="Genome Biol.">
        <title>Genome of Acanthamoeba castellanii highlights extensive lateral gene transfer and early evolution of tyrosine kinase signaling.</title>
        <authorList>
            <person name="Clarke M."/>
            <person name="Lohan A.J."/>
            <person name="Liu B."/>
            <person name="Lagkouvardos I."/>
            <person name="Roy S."/>
            <person name="Zafar N."/>
            <person name="Bertelli C."/>
            <person name="Schilde C."/>
            <person name="Kianianmomeni A."/>
            <person name="Burglin T.R."/>
            <person name="Frech C."/>
            <person name="Turcotte B."/>
            <person name="Kopec K.O."/>
            <person name="Synnott J.M."/>
            <person name="Choo C."/>
            <person name="Paponov I."/>
            <person name="Finkler A."/>
            <person name="Soon Heng Tan C."/>
            <person name="Hutchins A.P."/>
            <person name="Weinmeier T."/>
            <person name="Rattei T."/>
            <person name="Chu J.S."/>
            <person name="Gimenez G."/>
            <person name="Irimia M."/>
            <person name="Rigden D.J."/>
            <person name="Fitzpatrick D.A."/>
            <person name="Lorenzo-Morales J."/>
            <person name="Bateman A."/>
            <person name="Chiu C.H."/>
            <person name="Tang P."/>
            <person name="Hegemann P."/>
            <person name="Fromm H."/>
            <person name="Raoult D."/>
            <person name="Greub G."/>
            <person name="Miranda-Saavedra D."/>
            <person name="Chen N."/>
            <person name="Nash P."/>
            <person name="Ginger M.L."/>
            <person name="Horn M."/>
            <person name="Schaap P."/>
            <person name="Caler L."/>
            <person name="Loftus B."/>
        </authorList>
    </citation>
    <scope>NUCLEOTIDE SEQUENCE [LARGE SCALE GENOMIC DNA]</scope>
    <source>
        <strain evidence="16 17">Neff</strain>
    </source>
</reference>
<name>L8H4E6_ACACF</name>
<keyword evidence="13" id="KW-1133">Transmembrane helix</keyword>
<dbReference type="Gene3D" id="1.10.510.10">
    <property type="entry name" value="Transferase(Phosphotransferase) domain 1"/>
    <property type="match status" value="2"/>
</dbReference>
<dbReference type="Gene3D" id="3.30.70.1230">
    <property type="entry name" value="Nucleotide cyclase"/>
    <property type="match status" value="1"/>
</dbReference>
<dbReference type="PRINTS" id="PR00109">
    <property type="entry name" value="TYRKINASE"/>
</dbReference>
<keyword evidence="5" id="KW-0808">Transferase</keyword>
<feature type="transmembrane region" description="Helical" evidence="13">
    <location>
        <begin position="120"/>
        <end position="146"/>
    </location>
</feature>
<dbReference type="Proteomes" id="UP000011083">
    <property type="component" value="Unassembled WGS sequence"/>
</dbReference>
<dbReference type="SMART" id="SM00044">
    <property type="entry name" value="CYCc"/>
    <property type="match status" value="1"/>
</dbReference>
<comment type="similarity">
    <text evidence="2">Belongs to the protein kinase superfamily. TKL Ser/Thr protein kinase family.</text>
</comment>
<evidence type="ECO:0000256" key="12">
    <source>
        <dbReference type="SAM" id="MobiDB-lite"/>
    </source>
</evidence>
<dbReference type="InterPro" id="IPR017441">
    <property type="entry name" value="Protein_kinase_ATP_BS"/>
</dbReference>
<protein>
    <recommendedName>
        <fullName evidence="3">non-specific serine/threonine protein kinase</fullName>
        <ecNumber evidence="3">2.7.11.1</ecNumber>
    </recommendedName>
</protein>
<dbReference type="InterPro" id="IPR051681">
    <property type="entry name" value="Ser/Thr_Kinases-Pseudokinases"/>
</dbReference>
<dbReference type="PANTHER" id="PTHR44329:SF298">
    <property type="entry name" value="MIXED LINEAGE KINASE DOMAIN-LIKE PROTEIN"/>
    <property type="match status" value="1"/>
</dbReference>
<dbReference type="Gene3D" id="2.10.25.10">
    <property type="entry name" value="Laminin"/>
    <property type="match status" value="1"/>
</dbReference>
<feature type="binding site" evidence="11">
    <location>
        <position position="789"/>
    </location>
    <ligand>
        <name>ATP</name>
        <dbReference type="ChEBI" id="CHEBI:30616"/>
    </ligand>
</feature>
<dbReference type="PROSITE" id="PS50011">
    <property type="entry name" value="PROTEIN_KINASE_DOM"/>
    <property type="match status" value="2"/>
</dbReference>
<feature type="domain" description="Protein kinase" evidence="14">
    <location>
        <begin position="762"/>
        <end position="941"/>
    </location>
</feature>
<dbReference type="PROSITE" id="PS00022">
    <property type="entry name" value="EGF_1"/>
    <property type="match status" value="1"/>
</dbReference>
<dbReference type="PROSITE" id="PS50125">
    <property type="entry name" value="GUANYLATE_CYCLASE_2"/>
    <property type="match status" value="1"/>
</dbReference>
<dbReference type="SUPFAM" id="SSF55073">
    <property type="entry name" value="Nucleotide cyclase"/>
    <property type="match status" value="1"/>
</dbReference>
<evidence type="ECO:0000256" key="10">
    <source>
        <dbReference type="ARBA" id="ARBA00048679"/>
    </source>
</evidence>
<keyword evidence="7 16" id="KW-0418">Kinase</keyword>
<dbReference type="GO" id="GO:0009190">
    <property type="term" value="P:cyclic nucleotide biosynthetic process"/>
    <property type="evidence" value="ECO:0007669"/>
    <property type="project" value="InterPro"/>
</dbReference>
<dbReference type="CDD" id="cd13999">
    <property type="entry name" value="STKc_MAP3K-like"/>
    <property type="match status" value="1"/>
</dbReference>
<evidence type="ECO:0000256" key="8">
    <source>
        <dbReference type="ARBA" id="ARBA00022840"/>
    </source>
</evidence>
<evidence type="ECO:0000259" key="15">
    <source>
        <dbReference type="PROSITE" id="PS50125"/>
    </source>
</evidence>
<accession>L8H4E6</accession>
<dbReference type="Pfam" id="PF07714">
    <property type="entry name" value="PK_Tyr_Ser-Thr"/>
    <property type="match status" value="2"/>
</dbReference>
<evidence type="ECO:0000256" key="3">
    <source>
        <dbReference type="ARBA" id="ARBA00012513"/>
    </source>
</evidence>
<keyword evidence="8 11" id="KW-0067">ATP-binding</keyword>
<dbReference type="GO" id="GO:0035556">
    <property type="term" value="P:intracellular signal transduction"/>
    <property type="evidence" value="ECO:0007669"/>
    <property type="project" value="InterPro"/>
</dbReference>
<keyword evidence="6 11" id="KW-0547">Nucleotide-binding</keyword>
<dbReference type="EC" id="2.7.11.1" evidence="3"/>
<dbReference type="PROSITE" id="PS00108">
    <property type="entry name" value="PROTEIN_KINASE_ST"/>
    <property type="match status" value="1"/>
</dbReference>
<evidence type="ECO:0000256" key="4">
    <source>
        <dbReference type="ARBA" id="ARBA00022527"/>
    </source>
</evidence>
<dbReference type="GeneID" id="14921265"/>
<evidence type="ECO:0000256" key="11">
    <source>
        <dbReference type="PROSITE-ProRule" id="PRU10141"/>
    </source>
</evidence>
<feature type="region of interest" description="Disordered" evidence="12">
    <location>
        <begin position="444"/>
        <end position="465"/>
    </location>
</feature>
<evidence type="ECO:0000256" key="7">
    <source>
        <dbReference type="ARBA" id="ARBA00022777"/>
    </source>
</evidence>
<dbReference type="EMBL" id="KB007917">
    <property type="protein sequence ID" value="ELR20409.1"/>
    <property type="molecule type" value="Genomic_DNA"/>
</dbReference>
<keyword evidence="17" id="KW-1185">Reference proteome</keyword>
<evidence type="ECO:0000313" key="17">
    <source>
        <dbReference type="Proteomes" id="UP000011083"/>
    </source>
</evidence>
<feature type="compositionally biased region" description="Low complexity" evidence="12">
    <location>
        <begin position="444"/>
        <end position="464"/>
    </location>
</feature>
<gene>
    <name evidence="16" type="ORF">ACA1_194610</name>
</gene>
<dbReference type="InterPro" id="IPR029787">
    <property type="entry name" value="Nucleotide_cyclase"/>
</dbReference>
<dbReference type="InterPro" id="IPR008271">
    <property type="entry name" value="Ser/Thr_kinase_AS"/>
</dbReference>
<dbReference type="InterPro" id="IPR000742">
    <property type="entry name" value="EGF"/>
</dbReference>
<comment type="catalytic activity">
    <reaction evidence="10">
        <text>L-seryl-[protein] + ATP = O-phospho-L-seryl-[protein] + ADP + H(+)</text>
        <dbReference type="Rhea" id="RHEA:17989"/>
        <dbReference type="Rhea" id="RHEA-COMP:9863"/>
        <dbReference type="Rhea" id="RHEA-COMP:11604"/>
        <dbReference type="ChEBI" id="CHEBI:15378"/>
        <dbReference type="ChEBI" id="CHEBI:29999"/>
        <dbReference type="ChEBI" id="CHEBI:30616"/>
        <dbReference type="ChEBI" id="CHEBI:83421"/>
        <dbReference type="ChEBI" id="CHEBI:456216"/>
        <dbReference type="EC" id="2.7.11.1"/>
    </reaction>
</comment>
<dbReference type="SMART" id="SM00220">
    <property type="entry name" value="S_TKc"/>
    <property type="match status" value="1"/>
</dbReference>
<evidence type="ECO:0000256" key="1">
    <source>
        <dbReference type="ARBA" id="ARBA00004167"/>
    </source>
</evidence>
<evidence type="ECO:0000256" key="5">
    <source>
        <dbReference type="ARBA" id="ARBA00022679"/>
    </source>
</evidence>
<dbReference type="PROSITE" id="PS00107">
    <property type="entry name" value="PROTEIN_KINASE_ATP"/>
    <property type="match status" value="2"/>
</dbReference>
<dbReference type="PROSITE" id="PS01186">
    <property type="entry name" value="EGF_2"/>
    <property type="match status" value="1"/>
</dbReference>
<evidence type="ECO:0000256" key="2">
    <source>
        <dbReference type="ARBA" id="ARBA00005843"/>
    </source>
</evidence>
<proteinExistence type="inferred from homology"/>